<evidence type="ECO:0000313" key="10">
    <source>
        <dbReference type="Proteomes" id="UP000076964"/>
    </source>
</evidence>
<dbReference type="OrthoDB" id="9811721at2"/>
<comment type="caution">
    <text evidence="9">The sequence shown here is derived from an EMBL/GenBank/DDBJ whole genome shotgun (WGS) entry which is preliminary data.</text>
</comment>
<evidence type="ECO:0000313" key="9">
    <source>
        <dbReference type="EMBL" id="OAG28598.1"/>
    </source>
</evidence>
<feature type="transmembrane region" description="Helical" evidence="8">
    <location>
        <begin position="52"/>
        <end position="70"/>
    </location>
</feature>
<feature type="transmembrane region" description="Helical" evidence="8">
    <location>
        <begin position="177"/>
        <end position="196"/>
    </location>
</feature>
<comment type="similarity">
    <text evidence="2">Belongs to the binding-protein-dependent transport system permease family. FecCD subfamily.</text>
</comment>
<evidence type="ECO:0000256" key="6">
    <source>
        <dbReference type="ARBA" id="ARBA00022989"/>
    </source>
</evidence>
<dbReference type="EMBL" id="LSFI01000003">
    <property type="protein sequence ID" value="OAG28598.1"/>
    <property type="molecule type" value="Genomic_DNA"/>
</dbReference>
<dbReference type="CDD" id="cd06550">
    <property type="entry name" value="TM_ABC_iron-siderophores_like"/>
    <property type="match status" value="1"/>
</dbReference>
<evidence type="ECO:0000256" key="2">
    <source>
        <dbReference type="ARBA" id="ARBA00007935"/>
    </source>
</evidence>
<evidence type="ECO:0000256" key="7">
    <source>
        <dbReference type="ARBA" id="ARBA00023136"/>
    </source>
</evidence>
<feature type="transmembrane region" description="Helical" evidence="8">
    <location>
        <begin position="226"/>
        <end position="254"/>
    </location>
</feature>
<dbReference type="Gene3D" id="1.10.3470.10">
    <property type="entry name" value="ABC transporter involved in vitamin B12 uptake, BtuC"/>
    <property type="match status" value="1"/>
</dbReference>
<evidence type="ECO:0000256" key="4">
    <source>
        <dbReference type="ARBA" id="ARBA00022475"/>
    </source>
</evidence>
<protein>
    <recommendedName>
        <fullName evidence="11">Iron ABC transporter permease</fullName>
    </recommendedName>
</protein>
<keyword evidence="7 8" id="KW-0472">Membrane</keyword>
<dbReference type="Proteomes" id="UP000076964">
    <property type="component" value="Unassembled WGS sequence"/>
</dbReference>
<dbReference type="Pfam" id="PF01032">
    <property type="entry name" value="FecCD"/>
    <property type="match status" value="1"/>
</dbReference>
<dbReference type="GO" id="GO:0005886">
    <property type="term" value="C:plasma membrane"/>
    <property type="evidence" value="ECO:0007669"/>
    <property type="project" value="UniProtKB-SubCell"/>
</dbReference>
<keyword evidence="3" id="KW-0813">Transport</keyword>
<name>A0A177E9X3_9BACT</name>
<evidence type="ECO:0000256" key="8">
    <source>
        <dbReference type="SAM" id="Phobius"/>
    </source>
</evidence>
<feature type="transmembrane region" description="Helical" evidence="8">
    <location>
        <begin position="266"/>
        <end position="285"/>
    </location>
</feature>
<feature type="transmembrane region" description="Helical" evidence="8">
    <location>
        <begin position="137"/>
        <end position="157"/>
    </location>
</feature>
<keyword evidence="5 8" id="KW-0812">Transmembrane</keyword>
<dbReference type="PANTHER" id="PTHR30472">
    <property type="entry name" value="FERRIC ENTEROBACTIN TRANSPORT SYSTEM PERMEASE PROTEIN"/>
    <property type="match status" value="1"/>
</dbReference>
<dbReference type="InterPro" id="IPR000522">
    <property type="entry name" value="ABC_transptr_permease_BtuC"/>
</dbReference>
<evidence type="ECO:0008006" key="11">
    <source>
        <dbReference type="Google" id="ProtNLM"/>
    </source>
</evidence>
<feature type="transmembrane region" description="Helical" evidence="8">
    <location>
        <begin position="297"/>
        <end position="314"/>
    </location>
</feature>
<comment type="subcellular location">
    <subcellularLocation>
        <location evidence="1">Cell membrane</location>
        <topology evidence="1">Multi-pass membrane protein</topology>
    </subcellularLocation>
</comment>
<keyword evidence="10" id="KW-1185">Reference proteome</keyword>
<keyword evidence="4" id="KW-1003">Cell membrane</keyword>
<accession>A0A177E9X3</accession>
<reference evidence="9 10" key="1">
    <citation type="submission" date="2016-02" db="EMBL/GenBank/DDBJ databases">
        <title>Draft genome sequence of Thermodesulfatator sp. S606.</title>
        <authorList>
            <person name="Lai Q."/>
            <person name="Cao J."/>
            <person name="Dupont S."/>
            <person name="Shao Z."/>
            <person name="Jebbar M."/>
            <person name="Alain K."/>
        </authorList>
    </citation>
    <scope>NUCLEOTIDE SEQUENCE [LARGE SCALE GENOMIC DNA]</scope>
    <source>
        <strain evidence="9 10">S606</strain>
    </source>
</reference>
<dbReference type="STRING" id="1795632.TH606_01175"/>
<proteinExistence type="inferred from homology"/>
<feature type="transmembrane region" description="Helical" evidence="8">
    <location>
        <begin position="106"/>
        <end position="125"/>
    </location>
</feature>
<evidence type="ECO:0000256" key="5">
    <source>
        <dbReference type="ARBA" id="ARBA00022692"/>
    </source>
</evidence>
<dbReference type="InterPro" id="IPR037294">
    <property type="entry name" value="ABC_BtuC-like"/>
</dbReference>
<gene>
    <name evidence="9" type="ORF">TH606_01175</name>
</gene>
<dbReference type="PANTHER" id="PTHR30472:SF25">
    <property type="entry name" value="ABC TRANSPORTER PERMEASE PROTEIN MJ0876-RELATED"/>
    <property type="match status" value="1"/>
</dbReference>
<dbReference type="GO" id="GO:0022857">
    <property type="term" value="F:transmembrane transporter activity"/>
    <property type="evidence" value="ECO:0007669"/>
    <property type="project" value="InterPro"/>
</dbReference>
<dbReference type="SUPFAM" id="SSF81345">
    <property type="entry name" value="ABC transporter involved in vitamin B12 uptake, BtuC"/>
    <property type="match status" value="1"/>
</dbReference>
<sequence length="324" mass="35018">MGSKRSTFVYLLLSLGFLGAIILALTHGAVKLNFFNLSPVEKDIFFHVRVPRVFLAALVGGALVLSGILFQFVMQNPLADSFTTGASASAALGAVMAIFLGLTFLLLPFALGFTLLGLAIVYRIASYQGRLLPITMLLAGIVISTFSSATISLLKYLSDDSVSSIVFWLMGGFQNASYGKVVLLTGVLLLITFRLYGQALMLDLISFDEATAISSGVPIYRLRRELLFYGAMLTTFSVAFAGIIGFVGLIVPHILRLLGFTQAQKLIFTGVLSGAIFMVLADLLSRSVLPRGEELPVGILTSTIGGLFFLYLLVKRRKSLYELD</sequence>
<evidence type="ECO:0000256" key="3">
    <source>
        <dbReference type="ARBA" id="ARBA00022448"/>
    </source>
</evidence>
<dbReference type="GO" id="GO:0033214">
    <property type="term" value="P:siderophore-iron import into cell"/>
    <property type="evidence" value="ECO:0007669"/>
    <property type="project" value="TreeGrafter"/>
</dbReference>
<keyword evidence="6 8" id="KW-1133">Transmembrane helix</keyword>
<evidence type="ECO:0000256" key="1">
    <source>
        <dbReference type="ARBA" id="ARBA00004651"/>
    </source>
</evidence>
<organism evidence="9 10">
    <name type="scientific">Thermodesulfatator autotrophicus</name>
    <dbReference type="NCBI Taxonomy" id="1795632"/>
    <lineage>
        <taxon>Bacteria</taxon>
        <taxon>Pseudomonadati</taxon>
        <taxon>Thermodesulfobacteriota</taxon>
        <taxon>Thermodesulfobacteria</taxon>
        <taxon>Thermodesulfobacteriales</taxon>
        <taxon>Thermodesulfatatoraceae</taxon>
        <taxon>Thermodesulfatator</taxon>
    </lineage>
</organism>
<dbReference type="AlphaFoldDB" id="A0A177E9X3"/>
<dbReference type="RefSeq" id="WP_068540769.1">
    <property type="nucleotide sequence ID" value="NZ_LSFI01000003.1"/>
</dbReference>